<organism evidence="2 3">
    <name type="scientific">Solitalea agri</name>
    <dbReference type="NCBI Taxonomy" id="2953739"/>
    <lineage>
        <taxon>Bacteria</taxon>
        <taxon>Pseudomonadati</taxon>
        <taxon>Bacteroidota</taxon>
        <taxon>Sphingobacteriia</taxon>
        <taxon>Sphingobacteriales</taxon>
        <taxon>Sphingobacteriaceae</taxon>
        <taxon>Solitalea</taxon>
    </lineage>
</organism>
<dbReference type="EMBL" id="JAMWYS010000017">
    <property type="protein sequence ID" value="MCO4292023.1"/>
    <property type="molecule type" value="Genomic_DNA"/>
</dbReference>
<accession>A0A9X2F516</accession>
<evidence type="ECO:0000313" key="2">
    <source>
        <dbReference type="EMBL" id="MCO4292023.1"/>
    </source>
</evidence>
<feature type="transmembrane region" description="Helical" evidence="1">
    <location>
        <begin position="49"/>
        <end position="66"/>
    </location>
</feature>
<name>A0A9X2F516_9SPHI</name>
<comment type="caution">
    <text evidence="2">The sequence shown here is derived from an EMBL/GenBank/DDBJ whole genome shotgun (WGS) entry which is preliminary data.</text>
</comment>
<feature type="transmembrane region" description="Helical" evidence="1">
    <location>
        <begin position="73"/>
        <end position="90"/>
    </location>
</feature>
<feature type="transmembrane region" description="Helical" evidence="1">
    <location>
        <begin position="12"/>
        <end position="29"/>
    </location>
</feature>
<evidence type="ECO:0000256" key="1">
    <source>
        <dbReference type="SAM" id="Phobius"/>
    </source>
</evidence>
<dbReference type="Proteomes" id="UP001155182">
    <property type="component" value="Unassembled WGS sequence"/>
</dbReference>
<sequence>MTKTFTLISTRLTGLFILIFAFLSLNHIIHLNGPQFKPLYYENKTLELTFTVILLASLLAQVYGLWHLMKWSLWLYILTTVGLHIQAIFIETWEPKILIAPVIIIALLSFNYKNLK</sequence>
<keyword evidence="1" id="KW-1133">Transmembrane helix</keyword>
<feature type="transmembrane region" description="Helical" evidence="1">
    <location>
        <begin position="96"/>
        <end position="112"/>
    </location>
</feature>
<protein>
    <submittedName>
        <fullName evidence="2">Uncharacterized protein</fullName>
    </submittedName>
</protein>
<dbReference type="AlphaFoldDB" id="A0A9X2F516"/>
<gene>
    <name evidence="2" type="ORF">NF867_03995</name>
</gene>
<dbReference type="RefSeq" id="WP_252586263.1">
    <property type="nucleotide sequence ID" value="NZ_JAMWYS010000017.1"/>
</dbReference>
<evidence type="ECO:0000313" key="3">
    <source>
        <dbReference type="Proteomes" id="UP001155182"/>
    </source>
</evidence>
<keyword evidence="3" id="KW-1185">Reference proteome</keyword>
<reference evidence="2" key="1">
    <citation type="submission" date="2022-06" db="EMBL/GenBank/DDBJ databases">
        <title>Solitalea sp. MAHUQ-68 isolated from rhizospheric soil.</title>
        <authorList>
            <person name="Huq M.A."/>
        </authorList>
    </citation>
    <scope>NUCLEOTIDE SEQUENCE</scope>
    <source>
        <strain evidence="2">MAHUQ-68</strain>
    </source>
</reference>
<keyword evidence="1" id="KW-0812">Transmembrane</keyword>
<proteinExistence type="predicted"/>
<keyword evidence="1" id="KW-0472">Membrane</keyword>